<dbReference type="SUPFAM" id="SSF53795">
    <property type="entry name" value="PEP carboxykinase-like"/>
    <property type="match status" value="1"/>
</dbReference>
<dbReference type="RefSeq" id="WP_137101132.1">
    <property type="nucleotide sequence ID" value="NZ_CP039865.1"/>
</dbReference>
<dbReference type="AlphaFoldDB" id="A0A4D7QRC9"/>
<dbReference type="KEGG" id="paqt:E8L99_19615"/>
<keyword evidence="2" id="KW-1185">Reference proteome</keyword>
<dbReference type="Proteomes" id="UP000298588">
    <property type="component" value="Chromosome"/>
</dbReference>
<reference evidence="1 2" key="1">
    <citation type="submission" date="2019-04" db="EMBL/GenBank/DDBJ databases">
        <title>Phreatobacter aquaticus sp. nov.</title>
        <authorList>
            <person name="Choi A."/>
            <person name="Baek K."/>
        </authorList>
    </citation>
    <scope>NUCLEOTIDE SEQUENCE [LARGE SCALE GENOMIC DNA]</scope>
    <source>
        <strain evidence="1 2">NMCR1094</strain>
    </source>
</reference>
<evidence type="ECO:0008006" key="3">
    <source>
        <dbReference type="Google" id="ProtNLM"/>
    </source>
</evidence>
<dbReference type="OrthoDB" id="7817603at2"/>
<name>A0A4D7QRC9_9HYPH</name>
<gene>
    <name evidence="1" type="ORF">E8L99_19615</name>
</gene>
<evidence type="ECO:0000313" key="1">
    <source>
        <dbReference type="EMBL" id="QCK87804.1"/>
    </source>
</evidence>
<proteinExistence type="predicted"/>
<dbReference type="EMBL" id="CP039865">
    <property type="protein sequence ID" value="QCK87804.1"/>
    <property type="molecule type" value="Genomic_DNA"/>
</dbReference>
<sequence>MSGEKRSGATISRTLTHRLTLVSPDPAMQATLGYLACDPEVAGPEPSDSLVEVLPSGRHWRIVEEGRADIETLGVDDTLAELHGRLFDLSLSDRPSAPILHAASLVRNGRRILLVGRKGAGKTTLTLRLALSGFTLESDENLFVTGAGIVARPRGCRIKESSLPWLPRIADVIEGSPFIVDYRGARIFNLDPRSAGVSWSIAEGPVDAILLLRSNHGGLTTARDIPSMALIRGLMAEIAVQKQDRVSAFASLARLASASRGFDVSLGDLDGAIALVEAITASMC</sequence>
<dbReference type="InterPro" id="IPR027417">
    <property type="entry name" value="P-loop_NTPase"/>
</dbReference>
<accession>A0A4D7QRC9</accession>
<organism evidence="1 2">
    <name type="scientific">Phreatobacter aquaticus</name>
    <dbReference type="NCBI Taxonomy" id="2570229"/>
    <lineage>
        <taxon>Bacteria</taxon>
        <taxon>Pseudomonadati</taxon>
        <taxon>Pseudomonadota</taxon>
        <taxon>Alphaproteobacteria</taxon>
        <taxon>Hyphomicrobiales</taxon>
        <taxon>Phreatobacteraceae</taxon>
        <taxon>Phreatobacter</taxon>
    </lineage>
</organism>
<protein>
    <recommendedName>
        <fullName evidence="3">Serine kinase</fullName>
    </recommendedName>
</protein>
<dbReference type="Gene3D" id="3.40.50.300">
    <property type="entry name" value="P-loop containing nucleotide triphosphate hydrolases"/>
    <property type="match status" value="1"/>
</dbReference>
<evidence type="ECO:0000313" key="2">
    <source>
        <dbReference type="Proteomes" id="UP000298588"/>
    </source>
</evidence>